<dbReference type="InterPro" id="IPR045865">
    <property type="entry name" value="ACT-like_dom_sf"/>
</dbReference>
<dbReference type="RefSeq" id="WP_265765882.1">
    <property type="nucleotide sequence ID" value="NZ_JAGGJA010000005.1"/>
</dbReference>
<reference evidence="11 12" key="1">
    <citation type="submission" date="2021-03" db="EMBL/GenBank/DDBJ databases">
        <title>Aliifodinibius sp. nov., a new bacterium isolated from saline soil.</title>
        <authorList>
            <person name="Galisteo C."/>
            <person name="De La Haba R."/>
            <person name="Sanchez-Porro C."/>
            <person name="Ventosa A."/>
        </authorList>
    </citation>
    <scope>NUCLEOTIDE SEQUENCE [LARGE SCALE GENOMIC DNA]</scope>
    <source>
        <strain evidence="11 12">1BSP15-2V2</strain>
    </source>
</reference>
<comment type="pathway">
    <text evidence="2 9">Amino-acid biosynthesis; L-serine biosynthesis; L-serine from 3-phospho-D-glycerate: step 1/3.</text>
</comment>
<evidence type="ECO:0000313" key="12">
    <source>
        <dbReference type="Proteomes" id="UP001207918"/>
    </source>
</evidence>
<dbReference type="NCBIfam" id="TIGR01327">
    <property type="entry name" value="PGDH"/>
    <property type="match status" value="1"/>
</dbReference>
<keyword evidence="9" id="KW-0028">Amino-acid biosynthesis</keyword>
<dbReference type="InterPro" id="IPR045626">
    <property type="entry name" value="PGDH_ASB_dom"/>
</dbReference>
<protein>
    <recommendedName>
        <fullName evidence="4 9">D-3-phosphoglycerate dehydrogenase</fullName>
        <ecNumber evidence="9">1.1.1.95</ecNumber>
    </recommendedName>
</protein>
<dbReference type="InterPro" id="IPR002912">
    <property type="entry name" value="ACT_dom"/>
</dbReference>
<comment type="similarity">
    <text evidence="3 9">Belongs to the D-isomer specific 2-hydroxyacid dehydrogenase family.</text>
</comment>
<dbReference type="InterPro" id="IPR029753">
    <property type="entry name" value="D-isomer_DH_CS"/>
</dbReference>
<dbReference type="CDD" id="cd12173">
    <property type="entry name" value="PGDH_4"/>
    <property type="match status" value="1"/>
</dbReference>
<evidence type="ECO:0000256" key="6">
    <source>
        <dbReference type="ARBA" id="ARBA00023027"/>
    </source>
</evidence>
<organism evidence="11 12">
    <name type="scientific">Fodinibius salsisoli</name>
    <dbReference type="NCBI Taxonomy" id="2820877"/>
    <lineage>
        <taxon>Bacteria</taxon>
        <taxon>Pseudomonadati</taxon>
        <taxon>Balneolota</taxon>
        <taxon>Balneolia</taxon>
        <taxon>Balneolales</taxon>
        <taxon>Balneolaceae</taxon>
        <taxon>Fodinibius</taxon>
    </lineage>
</organism>
<dbReference type="Gene3D" id="3.40.50.720">
    <property type="entry name" value="NAD(P)-binding Rossmann-like Domain"/>
    <property type="match status" value="2"/>
</dbReference>
<dbReference type="Proteomes" id="UP001207918">
    <property type="component" value="Unassembled WGS sequence"/>
</dbReference>
<dbReference type="Pfam" id="PF02826">
    <property type="entry name" value="2-Hacid_dh_C"/>
    <property type="match status" value="1"/>
</dbReference>
<dbReference type="PROSITE" id="PS00670">
    <property type="entry name" value="D_2_HYDROXYACID_DH_2"/>
    <property type="match status" value="1"/>
</dbReference>
<evidence type="ECO:0000256" key="7">
    <source>
        <dbReference type="ARBA" id="ARBA00048126"/>
    </source>
</evidence>
<sequence length="534" mass="58048">MSFNILILDNVHPLVEDAFKERGINVTRNHDLSGEELHNEIKKYEGIVVRSSTTVSADLLKSAENLKIVGRAGVGVDNIDIPAATASGVLVMNTPDGNTISTAEHTCGMILAIARNIPQSVNKVKAGGWDRKKYMGTEVHSKTLGIIGLGKIGAEVAQRMHEFGMTIKAYDPFASVEKADRLNVELMELDELLGEADFLTVHTPLTEKTKGLVSMEKADKLKKGMFLVNCARGGIYKEEDLGKLIDEGYVAGIALDVYSQEPPSEELCEILKHPNIISTPHLGASTEEAQEKVAVQIAHQMADALEEKSFKGSLNGKSISLITNKEVQPYLKLAEKLGKVAIQLAPEHANNFSFEYSGACAQYSDVLTDSILKGILTEHVSEAVNLINARHYAEDRGIKIRETKAAEAKTFNDLITVNLDGDAAEYQEISGSVFGDDDFRIVKIDGYGIELRLEGDIVMYQNEDKPGMLASVSSAMAKQDINIGSLSLGRTNKGSNAITAVSVDKKLSKEELEPIYALDGIKALKYISLPNGEE</sequence>
<evidence type="ECO:0000256" key="1">
    <source>
        <dbReference type="ARBA" id="ARBA00003800"/>
    </source>
</evidence>
<dbReference type="Pfam" id="PF19304">
    <property type="entry name" value="PGDH_inter"/>
    <property type="match status" value="1"/>
</dbReference>
<evidence type="ECO:0000259" key="10">
    <source>
        <dbReference type="PROSITE" id="PS51671"/>
    </source>
</evidence>
<dbReference type="Pfam" id="PF00389">
    <property type="entry name" value="2-Hacid_dh"/>
    <property type="match status" value="1"/>
</dbReference>
<keyword evidence="9" id="KW-0718">Serine biosynthesis</keyword>
<proteinExistence type="inferred from homology"/>
<keyword evidence="5 9" id="KW-0560">Oxidoreductase</keyword>
<dbReference type="InterPro" id="IPR029752">
    <property type="entry name" value="D-isomer_DH_CS1"/>
</dbReference>
<dbReference type="InterPro" id="IPR006236">
    <property type="entry name" value="PGDH"/>
</dbReference>
<evidence type="ECO:0000256" key="3">
    <source>
        <dbReference type="ARBA" id="ARBA00005854"/>
    </source>
</evidence>
<feature type="domain" description="ACT" evidence="10">
    <location>
        <begin position="457"/>
        <end position="529"/>
    </location>
</feature>
<accession>A0ABT3PMG7</accession>
<dbReference type="InterPro" id="IPR006140">
    <property type="entry name" value="D-isomer_DH_NAD-bd"/>
</dbReference>
<evidence type="ECO:0000313" key="11">
    <source>
        <dbReference type="EMBL" id="MCW9707126.1"/>
    </source>
</evidence>
<comment type="catalytic activity">
    <reaction evidence="8 9">
        <text>(2R)-3-phosphoglycerate + NAD(+) = 3-phosphooxypyruvate + NADH + H(+)</text>
        <dbReference type="Rhea" id="RHEA:12641"/>
        <dbReference type="ChEBI" id="CHEBI:15378"/>
        <dbReference type="ChEBI" id="CHEBI:18110"/>
        <dbReference type="ChEBI" id="CHEBI:57540"/>
        <dbReference type="ChEBI" id="CHEBI:57945"/>
        <dbReference type="ChEBI" id="CHEBI:58272"/>
        <dbReference type="EC" id="1.1.1.95"/>
    </reaction>
</comment>
<dbReference type="PANTHER" id="PTHR42938">
    <property type="entry name" value="FORMATE DEHYDROGENASE 1"/>
    <property type="match status" value="1"/>
</dbReference>
<name>A0ABT3PMG7_9BACT</name>
<dbReference type="PANTHER" id="PTHR42938:SF9">
    <property type="entry name" value="FORMATE DEHYDROGENASE 1"/>
    <property type="match status" value="1"/>
</dbReference>
<dbReference type="GO" id="GO:0004617">
    <property type="term" value="F:phosphoglycerate dehydrogenase activity"/>
    <property type="evidence" value="ECO:0007669"/>
    <property type="project" value="UniProtKB-EC"/>
</dbReference>
<comment type="catalytic activity">
    <reaction evidence="7">
        <text>(R)-2-hydroxyglutarate + NAD(+) = 2-oxoglutarate + NADH + H(+)</text>
        <dbReference type="Rhea" id="RHEA:49612"/>
        <dbReference type="ChEBI" id="CHEBI:15378"/>
        <dbReference type="ChEBI" id="CHEBI:15801"/>
        <dbReference type="ChEBI" id="CHEBI:16810"/>
        <dbReference type="ChEBI" id="CHEBI:57540"/>
        <dbReference type="ChEBI" id="CHEBI:57945"/>
        <dbReference type="EC" id="1.1.1.399"/>
    </reaction>
</comment>
<evidence type="ECO:0000256" key="8">
    <source>
        <dbReference type="ARBA" id="ARBA00048731"/>
    </source>
</evidence>
<gene>
    <name evidence="11" type="ORF">J6I44_09675</name>
</gene>
<comment type="function">
    <text evidence="1">Catalyzes the reversible oxidation of 3-phospho-D-glycerate to 3-phosphonooxypyruvate, the first step of the phosphorylated L-serine biosynthesis pathway. Also catalyzes the reversible oxidation of 2-hydroxyglutarate to 2-oxoglutarate.</text>
</comment>
<keyword evidence="12" id="KW-1185">Reference proteome</keyword>
<dbReference type="InterPro" id="IPR006139">
    <property type="entry name" value="D-isomer_2_OHA_DH_cat_dom"/>
</dbReference>
<evidence type="ECO:0000256" key="9">
    <source>
        <dbReference type="RuleBase" id="RU363003"/>
    </source>
</evidence>
<dbReference type="InterPro" id="IPR036291">
    <property type="entry name" value="NAD(P)-bd_dom_sf"/>
</dbReference>
<dbReference type="InterPro" id="IPR029009">
    <property type="entry name" value="ASB_dom_sf"/>
</dbReference>
<evidence type="ECO:0000256" key="5">
    <source>
        <dbReference type="ARBA" id="ARBA00023002"/>
    </source>
</evidence>
<dbReference type="SUPFAM" id="SSF55021">
    <property type="entry name" value="ACT-like"/>
    <property type="match status" value="1"/>
</dbReference>
<evidence type="ECO:0000256" key="2">
    <source>
        <dbReference type="ARBA" id="ARBA00005216"/>
    </source>
</evidence>
<dbReference type="SUPFAM" id="SSF51735">
    <property type="entry name" value="NAD(P)-binding Rossmann-fold domains"/>
    <property type="match status" value="1"/>
</dbReference>
<dbReference type="Gene3D" id="3.30.70.260">
    <property type="match status" value="1"/>
</dbReference>
<dbReference type="EC" id="1.1.1.95" evidence="9"/>
<dbReference type="SUPFAM" id="SSF143548">
    <property type="entry name" value="Serine metabolism enzymes domain"/>
    <property type="match status" value="1"/>
</dbReference>
<dbReference type="SUPFAM" id="SSF52283">
    <property type="entry name" value="Formate/glycerate dehydrogenase catalytic domain-like"/>
    <property type="match status" value="1"/>
</dbReference>
<dbReference type="PROSITE" id="PS51671">
    <property type="entry name" value="ACT"/>
    <property type="match status" value="1"/>
</dbReference>
<comment type="caution">
    <text evidence="11">The sequence shown here is derived from an EMBL/GenBank/DDBJ whole genome shotgun (WGS) entry which is preliminary data.</text>
</comment>
<evidence type="ECO:0000256" key="4">
    <source>
        <dbReference type="ARBA" id="ARBA00021582"/>
    </source>
</evidence>
<dbReference type="Gene3D" id="3.30.1330.90">
    <property type="entry name" value="D-3-phosphoglycerate dehydrogenase, domain 3"/>
    <property type="match status" value="1"/>
</dbReference>
<dbReference type="PROSITE" id="PS00065">
    <property type="entry name" value="D_2_HYDROXYACID_DH_1"/>
    <property type="match status" value="1"/>
</dbReference>
<dbReference type="EMBL" id="JAGGJA010000005">
    <property type="protein sequence ID" value="MCW9707126.1"/>
    <property type="molecule type" value="Genomic_DNA"/>
</dbReference>
<keyword evidence="6 9" id="KW-0520">NAD</keyword>